<dbReference type="InterPro" id="IPR000682">
    <property type="entry name" value="PCMT"/>
</dbReference>
<keyword evidence="5" id="KW-0963">Cytoplasm</keyword>
<evidence type="ECO:0000313" key="12">
    <source>
        <dbReference type="EMBL" id="GAA5050592.1"/>
    </source>
</evidence>
<evidence type="ECO:0000313" key="13">
    <source>
        <dbReference type="Proteomes" id="UP001500124"/>
    </source>
</evidence>
<dbReference type="SUPFAM" id="SSF53335">
    <property type="entry name" value="S-adenosyl-L-methionine-dependent methyltransferases"/>
    <property type="match status" value="1"/>
</dbReference>
<dbReference type="EC" id="2.1.1.77" evidence="3"/>
<organism evidence="12 13">
    <name type="scientific">Streptomyces similanensis</name>
    <dbReference type="NCBI Taxonomy" id="1274988"/>
    <lineage>
        <taxon>Bacteria</taxon>
        <taxon>Bacillati</taxon>
        <taxon>Actinomycetota</taxon>
        <taxon>Actinomycetes</taxon>
        <taxon>Kitasatosporales</taxon>
        <taxon>Streptomycetaceae</taxon>
        <taxon>Streptomyces</taxon>
    </lineage>
</organism>
<comment type="subcellular location">
    <subcellularLocation>
        <location evidence="1">Cytoplasm</location>
    </subcellularLocation>
</comment>
<protein>
    <recommendedName>
        <fullName evidence="4">Protein-L-isoaspartate O-methyltransferase</fullName>
        <ecNumber evidence="3">2.1.1.77</ecNumber>
    </recommendedName>
    <alternativeName>
        <fullName evidence="11">L-isoaspartyl protein carboxyl methyltransferase</fullName>
    </alternativeName>
    <alternativeName>
        <fullName evidence="9">Protein L-isoaspartyl methyltransferase</fullName>
    </alternativeName>
    <alternativeName>
        <fullName evidence="10">Protein-beta-aspartate methyltransferase</fullName>
    </alternativeName>
</protein>
<proteinExistence type="inferred from homology"/>
<dbReference type="GO" id="GO:0032259">
    <property type="term" value="P:methylation"/>
    <property type="evidence" value="ECO:0007669"/>
    <property type="project" value="UniProtKB-KW"/>
</dbReference>
<keyword evidence="6 12" id="KW-0489">Methyltransferase</keyword>
<sequence length="389" mass="42373">MELTGAEEERTALGRSLLGREHLTPDWTPAFLAVPRSAFLPDLMWPYDMTTGDTVAVDRRDEPKLWAAYANADVPIVTQWDDGAGEGRGSVPTSSASMPSVVFRMLSALDVQAGHRVLEIGTGTGWNAALLASRLGVDNVTSIEIDPHVADAARGRLAAEELPCTVLTRDGADGDETGAPYDRIIATAGVRQIPPAWLRDTAHGGRVVAPWGTHFGNEDALVRLDLAEDQASASGRFLGPVEFMKLRSQRSSFAGHRAYVPDGVSGADRGTTTVTEEQLLGDGRFAVTRFAVGLRVRDCHHQAAAERDGARPVWFYGLTDRSWACVMFREGRAEAQVWQSGPRRLWDEVSAALSWWRAAGEPGYERFGLTVTAHGQHAWLDCPTEVWDV</sequence>
<dbReference type="PANTHER" id="PTHR11579:SF0">
    <property type="entry name" value="PROTEIN-L-ISOASPARTATE(D-ASPARTATE) O-METHYLTRANSFERASE"/>
    <property type="match status" value="1"/>
</dbReference>
<keyword evidence="13" id="KW-1185">Reference proteome</keyword>
<gene>
    <name evidence="12" type="ORF">GCM10023336_18530</name>
</gene>
<dbReference type="GO" id="GO:0008168">
    <property type="term" value="F:methyltransferase activity"/>
    <property type="evidence" value="ECO:0007669"/>
    <property type="project" value="UniProtKB-KW"/>
</dbReference>
<comment type="similarity">
    <text evidence="2">Belongs to the methyltransferase superfamily. L-isoaspartyl/D-aspartyl protein methyltransferase family.</text>
</comment>
<dbReference type="InterPro" id="IPR029063">
    <property type="entry name" value="SAM-dependent_MTases_sf"/>
</dbReference>
<comment type="caution">
    <text evidence="12">The sequence shown here is derived from an EMBL/GenBank/DDBJ whole genome shotgun (WGS) entry which is preliminary data.</text>
</comment>
<evidence type="ECO:0000256" key="4">
    <source>
        <dbReference type="ARBA" id="ARBA00013346"/>
    </source>
</evidence>
<evidence type="ECO:0000256" key="11">
    <source>
        <dbReference type="ARBA" id="ARBA00031350"/>
    </source>
</evidence>
<dbReference type="EMBL" id="BAABKC010000025">
    <property type="protein sequence ID" value="GAA5050592.1"/>
    <property type="molecule type" value="Genomic_DNA"/>
</dbReference>
<dbReference type="Proteomes" id="UP001500124">
    <property type="component" value="Unassembled WGS sequence"/>
</dbReference>
<dbReference type="RefSeq" id="WP_345667810.1">
    <property type="nucleotide sequence ID" value="NZ_BAABKC010000025.1"/>
</dbReference>
<dbReference type="Gene3D" id="3.40.50.150">
    <property type="entry name" value="Vaccinia Virus protein VP39"/>
    <property type="match status" value="1"/>
</dbReference>
<evidence type="ECO:0000256" key="10">
    <source>
        <dbReference type="ARBA" id="ARBA00031323"/>
    </source>
</evidence>
<dbReference type="PANTHER" id="PTHR11579">
    <property type="entry name" value="PROTEIN-L-ISOASPARTATE O-METHYLTRANSFERASE"/>
    <property type="match status" value="1"/>
</dbReference>
<keyword evidence="8" id="KW-0949">S-adenosyl-L-methionine</keyword>
<keyword evidence="7" id="KW-0808">Transferase</keyword>
<evidence type="ECO:0000256" key="6">
    <source>
        <dbReference type="ARBA" id="ARBA00022603"/>
    </source>
</evidence>
<dbReference type="CDD" id="cd02440">
    <property type="entry name" value="AdoMet_MTases"/>
    <property type="match status" value="1"/>
</dbReference>
<evidence type="ECO:0000256" key="7">
    <source>
        <dbReference type="ARBA" id="ARBA00022679"/>
    </source>
</evidence>
<evidence type="ECO:0000256" key="2">
    <source>
        <dbReference type="ARBA" id="ARBA00005369"/>
    </source>
</evidence>
<accession>A0ABP9K5W2</accession>
<evidence type="ECO:0000256" key="3">
    <source>
        <dbReference type="ARBA" id="ARBA00011890"/>
    </source>
</evidence>
<name>A0ABP9K5W2_9ACTN</name>
<evidence type="ECO:0000256" key="1">
    <source>
        <dbReference type="ARBA" id="ARBA00004496"/>
    </source>
</evidence>
<evidence type="ECO:0000256" key="9">
    <source>
        <dbReference type="ARBA" id="ARBA00030757"/>
    </source>
</evidence>
<evidence type="ECO:0000256" key="8">
    <source>
        <dbReference type="ARBA" id="ARBA00022691"/>
    </source>
</evidence>
<reference evidence="13" key="1">
    <citation type="journal article" date="2019" name="Int. J. Syst. Evol. Microbiol.">
        <title>The Global Catalogue of Microorganisms (GCM) 10K type strain sequencing project: providing services to taxonomists for standard genome sequencing and annotation.</title>
        <authorList>
            <consortium name="The Broad Institute Genomics Platform"/>
            <consortium name="The Broad Institute Genome Sequencing Center for Infectious Disease"/>
            <person name="Wu L."/>
            <person name="Ma J."/>
        </authorList>
    </citation>
    <scope>NUCLEOTIDE SEQUENCE [LARGE SCALE GENOMIC DNA]</scope>
    <source>
        <strain evidence="13">JCM 18410</strain>
    </source>
</reference>
<evidence type="ECO:0000256" key="5">
    <source>
        <dbReference type="ARBA" id="ARBA00022490"/>
    </source>
</evidence>
<dbReference type="Pfam" id="PF01135">
    <property type="entry name" value="PCMT"/>
    <property type="match status" value="1"/>
</dbReference>